<dbReference type="Gene3D" id="3.40.50.10610">
    <property type="entry name" value="ABC-type transport auxiliary lipoprotein component"/>
    <property type="match status" value="1"/>
</dbReference>
<dbReference type="InterPro" id="IPR005586">
    <property type="entry name" value="ABC_trans_aux"/>
</dbReference>
<feature type="domain" description="ABC-type transport auxiliary lipoprotein component" evidence="2">
    <location>
        <begin position="27"/>
        <end position="176"/>
    </location>
</feature>
<sequence>MKTLLSLTVVLLAACSSTPAPRFHSLLSTQAAPAEAVSTVPLPLDIGPVSVPPAVDQQQWVVRLPDDSLRILEQEQWVAPLRDELRAALFDRLARRYGAVDVRTAPTAEFVRLKVDVQRFESMAAREVWIEAVWTAAPTAKGNAPLVCRSSVREPVNGDAQALAAAHRRAVNALADLMGQRLLAMYNGAGVRCP</sequence>
<accession>A0ABZ0CQ58</accession>
<dbReference type="Proteomes" id="UP001303946">
    <property type="component" value="Chromosome"/>
</dbReference>
<dbReference type="Pfam" id="PF03886">
    <property type="entry name" value="ABC_trans_aux"/>
    <property type="match status" value="1"/>
</dbReference>
<proteinExistence type="predicted"/>
<dbReference type="RefSeq" id="WP_316699787.1">
    <property type="nucleotide sequence ID" value="NZ_CP136336.1"/>
</dbReference>
<dbReference type="SUPFAM" id="SSF159594">
    <property type="entry name" value="XCC0632-like"/>
    <property type="match status" value="1"/>
</dbReference>
<feature type="chain" id="PRO_5046370142" evidence="1">
    <location>
        <begin position="23"/>
        <end position="194"/>
    </location>
</feature>
<gene>
    <name evidence="3" type="ORF">RXV79_19600</name>
</gene>
<organism evidence="3 4">
    <name type="scientific">Piscinibacter gummiphilus</name>
    <dbReference type="NCBI Taxonomy" id="946333"/>
    <lineage>
        <taxon>Bacteria</taxon>
        <taxon>Pseudomonadati</taxon>
        <taxon>Pseudomonadota</taxon>
        <taxon>Betaproteobacteria</taxon>
        <taxon>Burkholderiales</taxon>
        <taxon>Sphaerotilaceae</taxon>
        <taxon>Piscinibacter</taxon>
    </lineage>
</organism>
<dbReference type="PROSITE" id="PS51257">
    <property type="entry name" value="PROKAR_LIPOPROTEIN"/>
    <property type="match status" value="1"/>
</dbReference>
<protein>
    <submittedName>
        <fullName evidence="3">PqiC family protein</fullName>
    </submittedName>
</protein>
<keyword evidence="1" id="KW-0732">Signal</keyword>
<evidence type="ECO:0000313" key="4">
    <source>
        <dbReference type="Proteomes" id="UP001303946"/>
    </source>
</evidence>
<name>A0ABZ0CQ58_9BURK</name>
<evidence type="ECO:0000313" key="3">
    <source>
        <dbReference type="EMBL" id="WOB07113.1"/>
    </source>
</evidence>
<keyword evidence="4" id="KW-1185">Reference proteome</keyword>
<evidence type="ECO:0000256" key="1">
    <source>
        <dbReference type="SAM" id="SignalP"/>
    </source>
</evidence>
<evidence type="ECO:0000259" key="2">
    <source>
        <dbReference type="Pfam" id="PF03886"/>
    </source>
</evidence>
<feature type="signal peptide" evidence="1">
    <location>
        <begin position="1"/>
        <end position="22"/>
    </location>
</feature>
<reference evidence="3 4" key="1">
    <citation type="submission" date="2023-10" db="EMBL/GenBank/DDBJ databases">
        <title>Bacteria for the degradation of biodegradable plastic PBAT(Polybutylene adipate terephthalate).</title>
        <authorList>
            <person name="Weon H.-Y."/>
            <person name="Yeon J."/>
        </authorList>
    </citation>
    <scope>NUCLEOTIDE SEQUENCE [LARGE SCALE GENOMIC DNA]</scope>
    <source>
        <strain evidence="3 4">SBD 7-3</strain>
    </source>
</reference>
<dbReference type="EMBL" id="CP136336">
    <property type="protein sequence ID" value="WOB07113.1"/>
    <property type="molecule type" value="Genomic_DNA"/>
</dbReference>